<reference evidence="2" key="1">
    <citation type="submission" date="2018-02" db="EMBL/GenBank/DDBJ databases">
        <title>Rhizophora mucronata_Transcriptome.</title>
        <authorList>
            <person name="Meera S.P."/>
            <person name="Sreeshan A."/>
            <person name="Augustine A."/>
        </authorList>
    </citation>
    <scope>NUCLEOTIDE SEQUENCE</scope>
    <source>
        <tissue evidence="2">Leaf</tissue>
    </source>
</reference>
<sequence>MSKKSNLESGDQSRLLENRTKQNKSRNPVHPNYFYF</sequence>
<protein>
    <submittedName>
        <fullName evidence="2">Uncharacterized protein</fullName>
    </submittedName>
</protein>
<feature type="region of interest" description="Disordered" evidence="1">
    <location>
        <begin position="1"/>
        <end position="36"/>
    </location>
</feature>
<accession>A0A2P2NXP3</accession>
<dbReference type="EMBL" id="GGEC01066803">
    <property type="protein sequence ID" value="MBX47287.1"/>
    <property type="molecule type" value="Transcribed_RNA"/>
</dbReference>
<organism evidence="2">
    <name type="scientific">Rhizophora mucronata</name>
    <name type="common">Asiatic mangrove</name>
    <dbReference type="NCBI Taxonomy" id="61149"/>
    <lineage>
        <taxon>Eukaryota</taxon>
        <taxon>Viridiplantae</taxon>
        <taxon>Streptophyta</taxon>
        <taxon>Embryophyta</taxon>
        <taxon>Tracheophyta</taxon>
        <taxon>Spermatophyta</taxon>
        <taxon>Magnoliopsida</taxon>
        <taxon>eudicotyledons</taxon>
        <taxon>Gunneridae</taxon>
        <taxon>Pentapetalae</taxon>
        <taxon>rosids</taxon>
        <taxon>fabids</taxon>
        <taxon>Malpighiales</taxon>
        <taxon>Rhizophoraceae</taxon>
        <taxon>Rhizophora</taxon>
    </lineage>
</organism>
<evidence type="ECO:0000313" key="2">
    <source>
        <dbReference type="EMBL" id="MBX47287.1"/>
    </source>
</evidence>
<proteinExistence type="predicted"/>
<name>A0A2P2NXP3_RHIMU</name>
<evidence type="ECO:0000256" key="1">
    <source>
        <dbReference type="SAM" id="MobiDB-lite"/>
    </source>
</evidence>
<dbReference type="AlphaFoldDB" id="A0A2P2NXP3"/>